<dbReference type="Proteomes" id="UP000198894">
    <property type="component" value="Unassembled WGS sequence"/>
</dbReference>
<dbReference type="EMBL" id="FNEE01000001">
    <property type="protein sequence ID" value="SDI18445.1"/>
    <property type="molecule type" value="Genomic_DNA"/>
</dbReference>
<evidence type="ECO:0000313" key="2">
    <source>
        <dbReference type="Proteomes" id="UP000198894"/>
    </source>
</evidence>
<sequence length="39" mass="4650">MNAIAKIKGIYERGRWNLSNLLRAPFRQPIDTIFNMMLR</sequence>
<name>A0A1G8IHR6_9HYPH</name>
<reference evidence="2" key="1">
    <citation type="submission" date="2016-10" db="EMBL/GenBank/DDBJ databases">
        <authorList>
            <person name="Varghese N."/>
            <person name="Submissions S."/>
        </authorList>
    </citation>
    <scope>NUCLEOTIDE SEQUENCE [LARGE SCALE GENOMIC DNA]</scope>
    <source>
        <strain evidence="2">CGMCC 1.11022</strain>
    </source>
</reference>
<protein>
    <submittedName>
        <fullName evidence="1">Coniferyl-aldehyde dehydrogenase</fullName>
    </submittedName>
</protein>
<keyword evidence="2" id="KW-1185">Reference proteome</keyword>
<gene>
    <name evidence="1" type="ORF">SAMN05428953_101381</name>
</gene>
<organism evidence="1 2">
    <name type="scientific">Mesorhizobium muleiense</name>
    <dbReference type="NCBI Taxonomy" id="1004279"/>
    <lineage>
        <taxon>Bacteria</taxon>
        <taxon>Pseudomonadati</taxon>
        <taxon>Pseudomonadota</taxon>
        <taxon>Alphaproteobacteria</taxon>
        <taxon>Hyphomicrobiales</taxon>
        <taxon>Phyllobacteriaceae</taxon>
        <taxon>Mesorhizobium</taxon>
    </lineage>
</organism>
<evidence type="ECO:0000313" key="1">
    <source>
        <dbReference type="EMBL" id="SDI18445.1"/>
    </source>
</evidence>
<dbReference type="AlphaFoldDB" id="A0A1G8IHR6"/>
<accession>A0A1G8IHR6</accession>
<proteinExistence type="predicted"/>